<gene>
    <name evidence="2" type="ORF">Tco_0705065</name>
</gene>
<reference evidence="2" key="2">
    <citation type="submission" date="2022-01" db="EMBL/GenBank/DDBJ databases">
        <authorList>
            <person name="Yamashiro T."/>
            <person name="Shiraishi A."/>
            <person name="Satake H."/>
            <person name="Nakayama K."/>
        </authorList>
    </citation>
    <scope>NUCLEOTIDE SEQUENCE</scope>
</reference>
<feature type="domain" description="Integrase catalytic" evidence="1">
    <location>
        <begin position="125"/>
        <end position="205"/>
    </location>
</feature>
<proteinExistence type="predicted"/>
<evidence type="ECO:0000313" key="3">
    <source>
        <dbReference type="Proteomes" id="UP001151760"/>
    </source>
</evidence>
<dbReference type="InterPro" id="IPR036397">
    <property type="entry name" value="RNaseH_sf"/>
</dbReference>
<dbReference type="PROSITE" id="PS50994">
    <property type="entry name" value="INTEGRASE"/>
    <property type="match status" value="1"/>
</dbReference>
<dbReference type="InterPro" id="IPR001584">
    <property type="entry name" value="Integrase_cat-core"/>
</dbReference>
<dbReference type="InterPro" id="IPR041588">
    <property type="entry name" value="Integrase_H2C2"/>
</dbReference>
<keyword evidence="3" id="KW-1185">Reference proteome</keyword>
<dbReference type="SUPFAM" id="SSF53098">
    <property type="entry name" value="Ribonuclease H-like"/>
    <property type="match status" value="1"/>
</dbReference>
<reference evidence="2" key="1">
    <citation type="journal article" date="2022" name="Int. J. Mol. Sci.">
        <title>Draft Genome of Tanacetum Coccineum: Genomic Comparison of Closely Related Tanacetum-Family Plants.</title>
        <authorList>
            <person name="Yamashiro T."/>
            <person name="Shiraishi A."/>
            <person name="Nakayama K."/>
            <person name="Satake H."/>
        </authorList>
    </citation>
    <scope>NUCLEOTIDE SEQUENCE</scope>
</reference>
<dbReference type="Pfam" id="PF17921">
    <property type="entry name" value="Integrase_H2C2"/>
    <property type="match status" value="1"/>
</dbReference>
<dbReference type="EMBL" id="BQNB010010064">
    <property type="protein sequence ID" value="GJS72224.1"/>
    <property type="molecule type" value="Genomic_DNA"/>
</dbReference>
<dbReference type="Gene3D" id="3.30.420.10">
    <property type="entry name" value="Ribonuclease H-like superfamily/Ribonuclease H"/>
    <property type="match status" value="1"/>
</dbReference>
<comment type="caution">
    <text evidence="2">The sequence shown here is derived from an EMBL/GenBank/DDBJ whole genome shotgun (WGS) entry which is preliminary data.</text>
</comment>
<dbReference type="InterPro" id="IPR012337">
    <property type="entry name" value="RNaseH-like_sf"/>
</dbReference>
<sequence length="205" mass="23512">MVVDALSCKAEFEAITQAQFLKIISLTKDGKTQRFWLKGDMLFTKGDQLYVPKWGDLRRVILNEYHDSKWAGHLGIKRTLSLVEGTYSWPRMEDDVETFVWTCLIFQQDKIEQKKSGGLLEPLPMPKGPWESVSMDFITCLPKSKGSESIIVVVDRFSKYETFIAASPDVTADDTAKLFFKNVVNYWGVLHVIVSDQDPRFMGRF</sequence>
<name>A0ABQ4Y3L4_9ASTR</name>
<evidence type="ECO:0000313" key="2">
    <source>
        <dbReference type="EMBL" id="GJS72224.1"/>
    </source>
</evidence>
<dbReference type="Proteomes" id="UP001151760">
    <property type="component" value="Unassembled WGS sequence"/>
</dbReference>
<evidence type="ECO:0000259" key="1">
    <source>
        <dbReference type="PROSITE" id="PS50994"/>
    </source>
</evidence>
<dbReference type="PANTHER" id="PTHR37984">
    <property type="entry name" value="PROTEIN CBG26694"/>
    <property type="match status" value="1"/>
</dbReference>
<dbReference type="InterPro" id="IPR050951">
    <property type="entry name" value="Retrovirus_Pol_polyprotein"/>
</dbReference>
<protein>
    <submittedName>
        <fullName evidence="2">Nucleotidyltransferase, ribonuclease H</fullName>
    </submittedName>
</protein>
<dbReference type="Gene3D" id="1.10.340.70">
    <property type="match status" value="1"/>
</dbReference>
<organism evidence="2 3">
    <name type="scientific">Tanacetum coccineum</name>
    <dbReference type="NCBI Taxonomy" id="301880"/>
    <lineage>
        <taxon>Eukaryota</taxon>
        <taxon>Viridiplantae</taxon>
        <taxon>Streptophyta</taxon>
        <taxon>Embryophyta</taxon>
        <taxon>Tracheophyta</taxon>
        <taxon>Spermatophyta</taxon>
        <taxon>Magnoliopsida</taxon>
        <taxon>eudicotyledons</taxon>
        <taxon>Gunneridae</taxon>
        <taxon>Pentapetalae</taxon>
        <taxon>asterids</taxon>
        <taxon>campanulids</taxon>
        <taxon>Asterales</taxon>
        <taxon>Asteraceae</taxon>
        <taxon>Asteroideae</taxon>
        <taxon>Anthemideae</taxon>
        <taxon>Anthemidinae</taxon>
        <taxon>Tanacetum</taxon>
    </lineage>
</organism>
<accession>A0ABQ4Y3L4</accession>
<dbReference type="PANTHER" id="PTHR37984:SF5">
    <property type="entry name" value="PROTEIN NYNRIN-LIKE"/>
    <property type="match status" value="1"/>
</dbReference>